<dbReference type="Gene3D" id="3.30.70.2970">
    <property type="entry name" value="Protein of unknown function (DUF541), domain 2"/>
    <property type="match status" value="1"/>
</dbReference>
<sequence length="264" mass="29412">MRKILLFTLLTAFSCLAMAQPEIKGNPEDLRQFLHPGDKIVSLYAEAEEKAYSDKAVISLVVTTEDKLLSDSLAQNSRLRQRITEQLVAAGIDRENIKSSKFSTSPQYGWFGRKPNSYKVVNRMAVSIFEETQLQEIAAVADSNKEVELSDTTFEHTKKEELEHLVEEQALAKVNKQRAFYEKNLGIRLTPIGLRKANIGHGGTHGAVMLEEVVVTASRKSGAYQGGSRGADAYEPPLRQEPSFDEVQYKAGIYVDFKIDGNGK</sequence>
<protein>
    <submittedName>
        <fullName evidence="2">DUF541 domain-containing protein</fullName>
    </submittedName>
</protein>
<dbReference type="Proteomes" id="UP000319732">
    <property type="component" value="Unassembled WGS sequence"/>
</dbReference>
<dbReference type="EMBL" id="VHSG01000019">
    <property type="protein sequence ID" value="TQV72672.1"/>
    <property type="molecule type" value="Genomic_DNA"/>
</dbReference>
<evidence type="ECO:0000313" key="2">
    <source>
        <dbReference type="EMBL" id="TQV72672.1"/>
    </source>
</evidence>
<dbReference type="PANTHER" id="PTHR34387:SF2">
    <property type="entry name" value="SLR1258 PROTEIN"/>
    <property type="match status" value="1"/>
</dbReference>
<keyword evidence="1" id="KW-0732">Signal</keyword>
<dbReference type="RefSeq" id="WP_142928402.1">
    <property type="nucleotide sequence ID" value="NZ_ML660098.1"/>
</dbReference>
<dbReference type="GO" id="GO:0006974">
    <property type="term" value="P:DNA damage response"/>
    <property type="evidence" value="ECO:0007669"/>
    <property type="project" value="TreeGrafter"/>
</dbReference>
<dbReference type="InterPro" id="IPR052022">
    <property type="entry name" value="26kDa_periplasmic_antigen"/>
</dbReference>
<dbReference type="InterPro" id="IPR007497">
    <property type="entry name" value="SIMPL/DUF541"/>
</dbReference>
<dbReference type="Pfam" id="PF04402">
    <property type="entry name" value="SIMPL"/>
    <property type="match status" value="1"/>
</dbReference>
<keyword evidence="3" id="KW-1185">Reference proteome</keyword>
<reference evidence="2 3" key="1">
    <citation type="submission" date="2019-06" db="EMBL/GenBank/DDBJ databases">
        <title>Whole genome sequence for Cellvibrionaceae sp. R142.</title>
        <authorList>
            <person name="Wang G."/>
        </authorList>
    </citation>
    <scope>NUCLEOTIDE SEQUENCE [LARGE SCALE GENOMIC DNA]</scope>
    <source>
        <strain evidence="2 3">R142</strain>
    </source>
</reference>
<dbReference type="PROSITE" id="PS51257">
    <property type="entry name" value="PROKAR_LIPOPROTEIN"/>
    <property type="match status" value="1"/>
</dbReference>
<dbReference type="PANTHER" id="PTHR34387">
    <property type="entry name" value="SLR1258 PROTEIN"/>
    <property type="match status" value="1"/>
</dbReference>
<evidence type="ECO:0000256" key="1">
    <source>
        <dbReference type="SAM" id="SignalP"/>
    </source>
</evidence>
<feature type="signal peptide" evidence="1">
    <location>
        <begin position="1"/>
        <end position="19"/>
    </location>
</feature>
<evidence type="ECO:0000313" key="3">
    <source>
        <dbReference type="Proteomes" id="UP000319732"/>
    </source>
</evidence>
<gene>
    <name evidence="2" type="ORF">FKG94_18455</name>
</gene>
<dbReference type="OrthoDB" id="6196268at2"/>
<accession>A0A545T681</accession>
<organism evidence="2 3">
    <name type="scientific">Exilibacterium tricleocarpae</name>
    <dbReference type="NCBI Taxonomy" id="2591008"/>
    <lineage>
        <taxon>Bacteria</taxon>
        <taxon>Pseudomonadati</taxon>
        <taxon>Pseudomonadota</taxon>
        <taxon>Gammaproteobacteria</taxon>
        <taxon>Cellvibrionales</taxon>
        <taxon>Cellvibrionaceae</taxon>
        <taxon>Exilibacterium</taxon>
    </lineage>
</organism>
<proteinExistence type="predicted"/>
<dbReference type="Gene3D" id="3.30.110.170">
    <property type="entry name" value="Protein of unknown function (DUF541), domain 1"/>
    <property type="match status" value="1"/>
</dbReference>
<feature type="chain" id="PRO_5022227883" evidence="1">
    <location>
        <begin position="20"/>
        <end position="264"/>
    </location>
</feature>
<dbReference type="AlphaFoldDB" id="A0A545T681"/>
<comment type="caution">
    <text evidence="2">The sequence shown here is derived from an EMBL/GenBank/DDBJ whole genome shotgun (WGS) entry which is preliminary data.</text>
</comment>
<name>A0A545T681_9GAMM</name>